<feature type="transmembrane region" description="Helical" evidence="1">
    <location>
        <begin position="113"/>
        <end position="134"/>
    </location>
</feature>
<evidence type="ECO:0000313" key="2">
    <source>
        <dbReference type="EMBL" id="RHW32640.1"/>
    </source>
</evidence>
<evidence type="ECO:0000313" key="3">
    <source>
        <dbReference type="Proteomes" id="UP000285456"/>
    </source>
</evidence>
<name>A0A417YI50_9BACI</name>
<evidence type="ECO:0000256" key="1">
    <source>
        <dbReference type="SAM" id="Phobius"/>
    </source>
</evidence>
<comment type="caution">
    <text evidence="2">The sequence shown here is derived from an EMBL/GenBank/DDBJ whole genome shotgun (WGS) entry which is preliminary data.</text>
</comment>
<sequence length="159" mass="18621">MFEWNDLITAFWAFFVLLPLVSLIHQLGHYLMALLFGGRSEIILGRGKLLFKLGTIQVNRYYFLDSYCHYESLKKNTRLTHILVHAGGVLLNLISILLVNLFIIIGWLPEAQFFYQFGYFTIYYMFFSLFPVQYSEKHASDGKQIINIVRNYSPSNVFD</sequence>
<dbReference type="EMBL" id="QWEH01000005">
    <property type="protein sequence ID" value="RHW32640.1"/>
    <property type="molecule type" value="Genomic_DNA"/>
</dbReference>
<evidence type="ECO:0008006" key="4">
    <source>
        <dbReference type="Google" id="ProtNLM"/>
    </source>
</evidence>
<dbReference type="OrthoDB" id="849477at2"/>
<keyword evidence="1" id="KW-1133">Transmembrane helix</keyword>
<dbReference type="RefSeq" id="WP_095312047.1">
    <property type="nucleotide sequence ID" value="NZ_JAMAWL010000017.1"/>
</dbReference>
<keyword evidence="3" id="KW-1185">Reference proteome</keyword>
<feature type="transmembrane region" description="Helical" evidence="1">
    <location>
        <begin position="12"/>
        <end position="36"/>
    </location>
</feature>
<keyword evidence="1" id="KW-0812">Transmembrane</keyword>
<accession>A0A417YI50</accession>
<proteinExistence type="predicted"/>
<protein>
    <recommendedName>
        <fullName evidence="4">Peptidase M50 domain-containing protein</fullName>
    </recommendedName>
</protein>
<organism evidence="2 3">
    <name type="scientific">Oceanobacillus profundus</name>
    <dbReference type="NCBI Taxonomy" id="372463"/>
    <lineage>
        <taxon>Bacteria</taxon>
        <taxon>Bacillati</taxon>
        <taxon>Bacillota</taxon>
        <taxon>Bacilli</taxon>
        <taxon>Bacillales</taxon>
        <taxon>Bacillaceae</taxon>
        <taxon>Oceanobacillus</taxon>
    </lineage>
</organism>
<keyword evidence="1" id="KW-0472">Membrane</keyword>
<reference evidence="2 3" key="1">
    <citation type="journal article" date="2007" name="Int. J. Syst. Evol. Microbiol.">
        <title>Oceanobacillus profundus sp. nov., isolated from a deep-sea sediment core.</title>
        <authorList>
            <person name="Kim Y.G."/>
            <person name="Choi D.H."/>
            <person name="Hyun S."/>
            <person name="Cho B.C."/>
        </authorList>
    </citation>
    <scope>NUCLEOTIDE SEQUENCE [LARGE SCALE GENOMIC DNA]</scope>
    <source>
        <strain evidence="2 3">DSM 18246</strain>
    </source>
</reference>
<gene>
    <name evidence="2" type="ORF">D1B32_09945</name>
</gene>
<feature type="transmembrane region" description="Helical" evidence="1">
    <location>
        <begin position="82"/>
        <end position="107"/>
    </location>
</feature>
<dbReference type="AlphaFoldDB" id="A0A417YI50"/>
<dbReference type="Proteomes" id="UP000285456">
    <property type="component" value="Unassembled WGS sequence"/>
</dbReference>